<evidence type="ECO:0000256" key="4">
    <source>
        <dbReference type="ARBA" id="ARBA00023136"/>
    </source>
</evidence>
<proteinExistence type="predicted"/>
<evidence type="ECO:0000256" key="5">
    <source>
        <dbReference type="SAM" id="MobiDB-lite"/>
    </source>
</evidence>
<dbReference type="Gene3D" id="1.20.1540.10">
    <property type="entry name" value="Rhomboid-like"/>
    <property type="match status" value="1"/>
</dbReference>
<keyword evidence="4 6" id="KW-0472">Membrane</keyword>
<dbReference type="RefSeq" id="WP_096055149.1">
    <property type="nucleotide sequence ID" value="NZ_CP023344.1"/>
</dbReference>
<dbReference type="InterPro" id="IPR046483">
    <property type="entry name" value="DUF6576"/>
</dbReference>
<protein>
    <recommendedName>
        <fullName evidence="7">DUF6576 domain-containing protein</fullName>
    </recommendedName>
</protein>
<evidence type="ECO:0000256" key="2">
    <source>
        <dbReference type="ARBA" id="ARBA00022692"/>
    </source>
</evidence>
<evidence type="ECO:0000313" key="9">
    <source>
        <dbReference type="Proteomes" id="UP000217265"/>
    </source>
</evidence>
<evidence type="ECO:0000259" key="7">
    <source>
        <dbReference type="Pfam" id="PF20216"/>
    </source>
</evidence>
<feature type="domain" description="DUF6576" evidence="7">
    <location>
        <begin position="253"/>
        <end position="285"/>
    </location>
</feature>
<comment type="subcellular location">
    <subcellularLocation>
        <location evidence="1">Membrane</location>
        <topology evidence="1">Multi-pass membrane protein</topology>
    </subcellularLocation>
</comment>
<dbReference type="PANTHER" id="PTHR11009">
    <property type="entry name" value="DER1-LIKE PROTEIN, DERLIN"/>
    <property type="match status" value="1"/>
</dbReference>
<evidence type="ECO:0000313" key="8">
    <source>
        <dbReference type="EMBL" id="ATC63517.1"/>
    </source>
</evidence>
<feature type="transmembrane region" description="Helical" evidence="6">
    <location>
        <begin position="77"/>
        <end position="94"/>
    </location>
</feature>
<keyword evidence="9" id="KW-1185">Reference proteome</keyword>
<feature type="transmembrane region" description="Helical" evidence="6">
    <location>
        <begin position="21"/>
        <end position="44"/>
    </location>
</feature>
<organism evidence="8 9">
    <name type="scientific">Nibricoccus aquaticus</name>
    <dbReference type="NCBI Taxonomy" id="2576891"/>
    <lineage>
        <taxon>Bacteria</taxon>
        <taxon>Pseudomonadati</taxon>
        <taxon>Verrucomicrobiota</taxon>
        <taxon>Opitutia</taxon>
        <taxon>Opitutales</taxon>
        <taxon>Opitutaceae</taxon>
        <taxon>Nibricoccus</taxon>
    </lineage>
</organism>
<feature type="transmembrane region" description="Helical" evidence="6">
    <location>
        <begin position="134"/>
        <end position="152"/>
    </location>
</feature>
<sequence>MNGYEIYDEQQPVAWFRGQPIYAAYLIVIVFVISMIATAAFLFANAHGTLGLLVFDSTHVLQGQIWRLVTYGLVNDPRSWLSFLVSMLVIATLGRELEKFLGCKKFLWFFGAAYLLKPVLFTLGGFWIPSGFNGQPGGFAVLIAFATLYPNAMFMFNLLAKWVAVIAIGISALIALSNRDTVSLISLLATSGYAFAFVRYQQGHFTLPSLRFPKRQPKFQVLPGGRDTPPSRTSSSSSSSSGKTSAPSAPRSARDTTTAEMDALLDKIARSGMASLTPDERARLAAAAKVHTQRKLGR</sequence>
<dbReference type="EMBL" id="CP023344">
    <property type="protein sequence ID" value="ATC63517.1"/>
    <property type="molecule type" value="Genomic_DNA"/>
</dbReference>
<evidence type="ECO:0000256" key="3">
    <source>
        <dbReference type="ARBA" id="ARBA00022989"/>
    </source>
</evidence>
<dbReference type="GO" id="GO:0016020">
    <property type="term" value="C:membrane"/>
    <property type="evidence" value="ECO:0007669"/>
    <property type="project" value="UniProtKB-SubCell"/>
</dbReference>
<evidence type="ECO:0000256" key="1">
    <source>
        <dbReference type="ARBA" id="ARBA00004141"/>
    </source>
</evidence>
<gene>
    <name evidence="8" type="ORF">CMV30_05855</name>
</gene>
<dbReference type="KEGG" id="vbh:CMV30_05855"/>
<keyword evidence="2 6" id="KW-0812">Transmembrane</keyword>
<dbReference type="AlphaFoldDB" id="A0A290Q5G6"/>
<accession>A0A290Q5G6</accession>
<feature type="transmembrane region" description="Helical" evidence="6">
    <location>
        <begin position="182"/>
        <end position="200"/>
    </location>
</feature>
<dbReference type="SUPFAM" id="SSF144091">
    <property type="entry name" value="Rhomboid-like"/>
    <property type="match status" value="1"/>
</dbReference>
<feature type="compositionally biased region" description="Low complexity" evidence="5">
    <location>
        <begin position="228"/>
        <end position="248"/>
    </location>
</feature>
<dbReference type="OrthoDB" id="186055at2"/>
<dbReference type="Proteomes" id="UP000217265">
    <property type="component" value="Chromosome"/>
</dbReference>
<feature type="region of interest" description="Disordered" evidence="5">
    <location>
        <begin position="218"/>
        <end position="261"/>
    </location>
</feature>
<name>A0A290Q5G6_9BACT</name>
<dbReference type="InterPro" id="IPR035952">
    <property type="entry name" value="Rhomboid-like_sf"/>
</dbReference>
<evidence type="ECO:0000256" key="6">
    <source>
        <dbReference type="SAM" id="Phobius"/>
    </source>
</evidence>
<dbReference type="Pfam" id="PF20216">
    <property type="entry name" value="DUF6576"/>
    <property type="match status" value="1"/>
</dbReference>
<reference evidence="8 9" key="1">
    <citation type="submission" date="2017-09" db="EMBL/GenBank/DDBJ databases">
        <title>Complete genome sequence of Verrucomicrobial strain HZ-65, isolated from freshwater.</title>
        <authorList>
            <person name="Choi A."/>
        </authorList>
    </citation>
    <scope>NUCLEOTIDE SEQUENCE [LARGE SCALE GENOMIC DNA]</scope>
    <source>
        <strain evidence="8 9">HZ-65</strain>
    </source>
</reference>
<keyword evidence="3 6" id="KW-1133">Transmembrane helix</keyword>
<feature type="transmembrane region" description="Helical" evidence="6">
    <location>
        <begin position="106"/>
        <end position="128"/>
    </location>
</feature>